<feature type="region of interest" description="Disordered" evidence="2">
    <location>
        <begin position="428"/>
        <end position="472"/>
    </location>
</feature>
<accession>A0A2R5GVL7</accession>
<feature type="compositionally biased region" description="Polar residues" evidence="2">
    <location>
        <begin position="326"/>
        <end position="337"/>
    </location>
</feature>
<sequence>MQQLATAATAIKSTQRELAKLLSDAQSEASSNTQTRRKKRGSTEEVKEDEEHWIAVATAVEREQAADHGENDIETVRCLTGFSQDNQFVALTRKLSEALDRVETLEQALEESHAARDAAVRRTAELEKATQGLRALMLEAMRDTEQSKHRMRRAQAFYDQLGAVTGTASAEELLRLSEPPAQFEAFKVEPSHTTEIETTRARLKQANLEIARLQSHVEKLSAEKIRVRKDRARRHRDLEQLLASKHKQVLGAVRRVHYLLQQNEQYQTDLRKKDAYVSRLETKLLDMNRELNKPERASTNVHATPRARLRPERVPRASPQARRPASQRSPSGSTQVNWDAVFRQATLARGPAQDPVAAPRPPTARSAASSHVTTEDTLMDRLSQWTAPAPVPTPVQTLRISRADSETSATIASQMAADLIADSRKTFEELLAEQERDLGANEDRNENDDDYDEDEDDSLQDAWLEKLGASGF</sequence>
<proteinExistence type="predicted"/>
<gene>
    <name evidence="3" type="ORF">FCC1311_111132</name>
</gene>
<protein>
    <submittedName>
        <fullName evidence="3">Uncharacterized protein</fullName>
    </submittedName>
</protein>
<feature type="compositionally biased region" description="Acidic residues" evidence="2">
    <location>
        <begin position="445"/>
        <end position="459"/>
    </location>
</feature>
<evidence type="ECO:0000313" key="4">
    <source>
        <dbReference type="Proteomes" id="UP000241890"/>
    </source>
</evidence>
<comment type="caution">
    <text evidence="3">The sequence shown here is derived from an EMBL/GenBank/DDBJ whole genome shotgun (WGS) entry which is preliminary data.</text>
</comment>
<dbReference type="AlphaFoldDB" id="A0A2R5GVL7"/>
<dbReference type="EMBL" id="BEYU01000227">
    <property type="protein sequence ID" value="GBG34890.1"/>
    <property type="molecule type" value="Genomic_DNA"/>
</dbReference>
<dbReference type="Proteomes" id="UP000241890">
    <property type="component" value="Unassembled WGS sequence"/>
</dbReference>
<dbReference type="InParanoid" id="A0A2R5GVL7"/>
<evidence type="ECO:0000313" key="3">
    <source>
        <dbReference type="EMBL" id="GBG34890.1"/>
    </source>
</evidence>
<name>A0A2R5GVL7_9STRA</name>
<feature type="region of interest" description="Disordered" evidence="2">
    <location>
        <begin position="349"/>
        <end position="374"/>
    </location>
</feature>
<feature type="compositionally biased region" description="Basic and acidic residues" evidence="2">
    <location>
        <begin position="428"/>
        <end position="444"/>
    </location>
</feature>
<feature type="coiled-coil region" evidence="1">
    <location>
        <begin position="88"/>
        <end position="122"/>
    </location>
</feature>
<organism evidence="3 4">
    <name type="scientific">Hondaea fermentalgiana</name>
    <dbReference type="NCBI Taxonomy" id="2315210"/>
    <lineage>
        <taxon>Eukaryota</taxon>
        <taxon>Sar</taxon>
        <taxon>Stramenopiles</taxon>
        <taxon>Bigyra</taxon>
        <taxon>Labyrinthulomycetes</taxon>
        <taxon>Thraustochytrida</taxon>
        <taxon>Thraustochytriidae</taxon>
        <taxon>Hondaea</taxon>
    </lineage>
</organism>
<evidence type="ECO:0000256" key="1">
    <source>
        <dbReference type="SAM" id="Coils"/>
    </source>
</evidence>
<keyword evidence="1" id="KW-0175">Coiled coil</keyword>
<feature type="region of interest" description="Disordered" evidence="2">
    <location>
        <begin position="288"/>
        <end position="337"/>
    </location>
</feature>
<feature type="compositionally biased region" description="Polar residues" evidence="2">
    <location>
        <begin position="24"/>
        <end position="34"/>
    </location>
</feature>
<reference evidence="3 4" key="1">
    <citation type="submission" date="2017-12" db="EMBL/GenBank/DDBJ databases">
        <title>Sequencing, de novo assembly and annotation of complete genome of a new Thraustochytrid species, strain FCC1311.</title>
        <authorList>
            <person name="Sedici K."/>
            <person name="Godart F."/>
            <person name="Aiese Cigliano R."/>
            <person name="Sanseverino W."/>
            <person name="Barakat M."/>
            <person name="Ortet P."/>
            <person name="Marechal E."/>
            <person name="Cagnac O."/>
            <person name="Amato A."/>
        </authorList>
    </citation>
    <scope>NUCLEOTIDE SEQUENCE [LARGE SCALE GENOMIC DNA]</scope>
</reference>
<evidence type="ECO:0000256" key="2">
    <source>
        <dbReference type="SAM" id="MobiDB-lite"/>
    </source>
</evidence>
<feature type="coiled-coil region" evidence="1">
    <location>
        <begin position="196"/>
        <end position="230"/>
    </location>
</feature>
<keyword evidence="4" id="KW-1185">Reference proteome</keyword>
<feature type="region of interest" description="Disordered" evidence="2">
    <location>
        <begin position="21"/>
        <end position="49"/>
    </location>
</feature>